<sequence length="60" mass="6655">MLPLPELDQLLLVRPRRWRLLFAALPSTPSVGGVFIAVLKLFLSLLVAKPKVEFPTTPST</sequence>
<dbReference type="AlphaFoldDB" id="A0A084VU21"/>
<dbReference type="EMBL" id="KE525098">
    <property type="protein sequence ID" value="KFB41465.1"/>
    <property type="molecule type" value="Genomic_DNA"/>
</dbReference>
<reference evidence="2 4" key="1">
    <citation type="journal article" date="2014" name="BMC Genomics">
        <title>Genome sequence of Anopheles sinensis provides insight into genetics basis of mosquito competence for malaria parasites.</title>
        <authorList>
            <person name="Zhou D."/>
            <person name="Zhang D."/>
            <person name="Ding G."/>
            <person name="Shi L."/>
            <person name="Hou Q."/>
            <person name="Ye Y."/>
            <person name="Xu Y."/>
            <person name="Zhou H."/>
            <person name="Xiong C."/>
            <person name="Li S."/>
            <person name="Yu J."/>
            <person name="Hong S."/>
            <person name="Yu X."/>
            <person name="Zou P."/>
            <person name="Chen C."/>
            <person name="Chang X."/>
            <person name="Wang W."/>
            <person name="Lv Y."/>
            <person name="Sun Y."/>
            <person name="Ma L."/>
            <person name="Shen B."/>
            <person name="Zhu C."/>
        </authorList>
    </citation>
    <scope>NUCLEOTIDE SEQUENCE [LARGE SCALE GENOMIC DNA]</scope>
</reference>
<feature type="transmembrane region" description="Helical" evidence="1">
    <location>
        <begin position="20"/>
        <end position="43"/>
    </location>
</feature>
<dbReference type="EnsemblMetazoa" id="ASIC009056-RA">
    <property type="protein sequence ID" value="ASIC009056-PA"/>
    <property type="gene ID" value="ASIC009056"/>
</dbReference>
<organism evidence="2">
    <name type="scientific">Anopheles sinensis</name>
    <name type="common">Mosquito</name>
    <dbReference type="NCBI Taxonomy" id="74873"/>
    <lineage>
        <taxon>Eukaryota</taxon>
        <taxon>Metazoa</taxon>
        <taxon>Ecdysozoa</taxon>
        <taxon>Arthropoda</taxon>
        <taxon>Hexapoda</taxon>
        <taxon>Insecta</taxon>
        <taxon>Pterygota</taxon>
        <taxon>Neoptera</taxon>
        <taxon>Endopterygota</taxon>
        <taxon>Diptera</taxon>
        <taxon>Nematocera</taxon>
        <taxon>Culicoidea</taxon>
        <taxon>Culicidae</taxon>
        <taxon>Anophelinae</taxon>
        <taxon>Anopheles</taxon>
    </lineage>
</organism>
<evidence type="ECO:0000313" key="4">
    <source>
        <dbReference type="Proteomes" id="UP000030765"/>
    </source>
</evidence>
<keyword evidence="1" id="KW-1133">Transmembrane helix</keyword>
<evidence type="ECO:0000313" key="2">
    <source>
        <dbReference type="EMBL" id="KFB41465.1"/>
    </source>
</evidence>
<keyword evidence="4" id="KW-1185">Reference proteome</keyword>
<proteinExistence type="predicted"/>
<keyword evidence="1" id="KW-0812">Transmembrane</keyword>
<evidence type="ECO:0000313" key="3">
    <source>
        <dbReference type="EnsemblMetazoa" id="ASIC009056-PA"/>
    </source>
</evidence>
<accession>A0A084VU21</accession>
<keyword evidence="1" id="KW-0472">Membrane</keyword>
<gene>
    <name evidence="2" type="ORF">ZHAS_00009056</name>
</gene>
<evidence type="ECO:0000256" key="1">
    <source>
        <dbReference type="SAM" id="Phobius"/>
    </source>
</evidence>
<name>A0A084VU21_ANOSI</name>
<dbReference type="VEuPathDB" id="VectorBase:ASIC009056"/>
<protein>
    <submittedName>
        <fullName evidence="2 3">Uncharacterized protein</fullName>
    </submittedName>
</protein>
<dbReference type="EMBL" id="ATLV01016628">
    <property type="status" value="NOT_ANNOTATED_CDS"/>
    <property type="molecule type" value="Genomic_DNA"/>
</dbReference>
<reference evidence="3" key="2">
    <citation type="submission" date="2020-05" db="UniProtKB">
        <authorList>
            <consortium name="EnsemblMetazoa"/>
        </authorList>
    </citation>
    <scope>IDENTIFICATION</scope>
</reference>
<dbReference type="Proteomes" id="UP000030765">
    <property type="component" value="Unassembled WGS sequence"/>
</dbReference>